<dbReference type="EMBL" id="ASHM01001717">
    <property type="protein sequence ID" value="PNY07154.1"/>
    <property type="molecule type" value="Genomic_DNA"/>
</dbReference>
<sequence>MRRRGSGSRRKKNPSSPSPSGSYVAHGIRPPLLVIDTKYAFDMKYGEMNSQHNAEGGNKIQSPSDNGSLTEISRDAVGKLLCRANKVGTSKKKKMVGLCNFPFLFSNLFSSARTVEFVPEQNGTQVREPIVPSKTSEVEHCSRNSIGKDPAEEKCGHVCLDEGYMDKKEELDDLDWEDGTVATDDHSMTIELNVTPDSSESAELVHKVHLLCLLARGRLIDSACDDPLIQASLLSLLPAHLLQLSNVTKLTSKALHPLISWFHDNFHVKNYTNGEKAPHFALASALEFREGSPEEKKEANEPLTEEKQRKRNWKNRVRNRSQKGVAISHVMVKGWWENKAQMGPVLGHNRSVNGHYVGDGVDTVMMVSEMKEPATTWKGHKPQEFGLSTGNGTPATELGMLSSLHLNCIVVLQV</sequence>
<comment type="caution">
    <text evidence="2">The sequence shown here is derived from an EMBL/GenBank/DDBJ whole genome shotgun (WGS) entry which is preliminary data.</text>
</comment>
<dbReference type="GO" id="GO:0005737">
    <property type="term" value="C:cytoplasm"/>
    <property type="evidence" value="ECO:0007669"/>
    <property type="project" value="TreeGrafter"/>
</dbReference>
<feature type="region of interest" description="Disordered" evidence="1">
    <location>
        <begin position="291"/>
        <end position="318"/>
    </location>
</feature>
<dbReference type="GO" id="GO:0000111">
    <property type="term" value="C:nucleotide-excision repair factor 2 complex"/>
    <property type="evidence" value="ECO:0007669"/>
    <property type="project" value="TreeGrafter"/>
</dbReference>
<accession>A0A2K3NVT9</accession>
<dbReference type="InterPro" id="IPR038765">
    <property type="entry name" value="Papain-like_cys_pep_sf"/>
</dbReference>
<gene>
    <name evidence="2" type="ORF">L195_g003640</name>
</gene>
<dbReference type="PANTHER" id="PTHR12135">
    <property type="entry name" value="DNA REPAIR PROTEIN XP-C / RAD4"/>
    <property type="match status" value="1"/>
</dbReference>
<reference evidence="2 3" key="1">
    <citation type="journal article" date="2014" name="Am. J. Bot.">
        <title>Genome assembly and annotation for red clover (Trifolium pratense; Fabaceae).</title>
        <authorList>
            <person name="Istvanek J."/>
            <person name="Jaros M."/>
            <person name="Krenek A."/>
            <person name="Repkova J."/>
        </authorList>
    </citation>
    <scope>NUCLEOTIDE SEQUENCE [LARGE SCALE GENOMIC DNA]</scope>
    <source>
        <strain evidence="3">cv. Tatra</strain>
        <tissue evidence="2">Young leaves</tissue>
    </source>
</reference>
<evidence type="ECO:0000313" key="2">
    <source>
        <dbReference type="EMBL" id="PNY07154.1"/>
    </source>
</evidence>
<dbReference type="ExpressionAtlas" id="A0A2K3NVT9">
    <property type="expression patterns" value="baseline"/>
</dbReference>
<organism evidence="2 3">
    <name type="scientific">Trifolium pratense</name>
    <name type="common">Red clover</name>
    <dbReference type="NCBI Taxonomy" id="57577"/>
    <lineage>
        <taxon>Eukaryota</taxon>
        <taxon>Viridiplantae</taxon>
        <taxon>Streptophyta</taxon>
        <taxon>Embryophyta</taxon>
        <taxon>Tracheophyta</taxon>
        <taxon>Spermatophyta</taxon>
        <taxon>Magnoliopsida</taxon>
        <taxon>eudicotyledons</taxon>
        <taxon>Gunneridae</taxon>
        <taxon>Pentapetalae</taxon>
        <taxon>rosids</taxon>
        <taxon>fabids</taxon>
        <taxon>Fabales</taxon>
        <taxon>Fabaceae</taxon>
        <taxon>Papilionoideae</taxon>
        <taxon>50 kb inversion clade</taxon>
        <taxon>NPAAA clade</taxon>
        <taxon>Hologalegina</taxon>
        <taxon>IRL clade</taxon>
        <taxon>Trifolieae</taxon>
        <taxon>Trifolium</taxon>
    </lineage>
</organism>
<dbReference type="STRING" id="57577.A0A2K3NVT9"/>
<dbReference type="GO" id="GO:0071942">
    <property type="term" value="C:XPC complex"/>
    <property type="evidence" value="ECO:0007669"/>
    <property type="project" value="TreeGrafter"/>
</dbReference>
<dbReference type="GO" id="GO:0003697">
    <property type="term" value="F:single-stranded DNA binding"/>
    <property type="evidence" value="ECO:0007669"/>
    <property type="project" value="TreeGrafter"/>
</dbReference>
<feature type="compositionally biased region" description="Basic residues" evidence="1">
    <location>
        <begin position="309"/>
        <end position="318"/>
    </location>
</feature>
<reference evidence="2 3" key="2">
    <citation type="journal article" date="2017" name="Front. Plant Sci.">
        <title>Gene Classification and Mining of Molecular Markers Useful in Red Clover (Trifolium pratense) Breeding.</title>
        <authorList>
            <person name="Istvanek J."/>
            <person name="Dluhosova J."/>
            <person name="Dluhos P."/>
            <person name="Patkova L."/>
            <person name="Nedelnik J."/>
            <person name="Repkova J."/>
        </authorList>
    </citation>
    <scope>NUCLEOTIDE SEQUENCE [LARGE SCALE GENOMIC DNA]</scope>
    <source>
        <strain evidence="3">cv. Tatra</strain>
        <tissue evidence="2">Young leaves</tissue>
    </source>
</reference>
<dbReference type="GO" id="GO:0006298">
    <property type="term" value="P:mismatch repair"/>
    <property type="evidence" value="ECO:0007669"/>
    <property type="project" value="TreeGrafter"/>
</dbReference>
<dbReference type="InterPro" id="IPR036985">
    <property type="entry name" value="Transglutaminase-like_sf"/>
</dbReference>
<feature type="region of interest" description="Disordered" evidence="1">
    <location>
        <begin position="1"/>
        <end position="25"/>
    </location>
</feature>
<dbReference type="AlphaFoldDB" id="A0A2K3NVT9"/>
<dbReference type="SUPFAM" id="SSF54001">
    <property type="entry name" value="Cysteine proteinases"/>
    <property type="match status" value="1"/>
</dbReference>
<dbReference type="Gene3D" id="3.90.260.10">
    <property type="entry name" value="Transglutaminase-like"/>
    <property type="match status" value="1"/>
</dbReference>
<evidence type="ECO:0000256" key="1">
    <source>
        <dbReference type="SAM" id="MobiDB-lite"/>
    </source>
</evidence>
<name>A0A2K3NVT9_TRIPR</name>
<dbReference type="GO" id="GO:0003684">
    <property type="term" value="F:damaged DNA binding"/>
    <property type="evidence" value="ECO:0007669"/>
    <property type="project" value="InterPro"/>
</dbReference>
<feature type="compositionally biased region" description="Basic residues" evidence="1">
    <location>
        <begin position="1"/>
        <end position="13"/>
    </location>
</feature>
<dbReference type="PANTHER" id="PTHR12135:SF0">
    <property type="entry name" value="DNA REPAIR PROTEIN COMPLEMENTING XP-C CELLS"/>
    <property type="match status" value="1"/>
</dbReference>
<proteinExistence type="predicted"/>
<dbReference type="GO" id="GO:0006289">
    <property type="term" value="P:nucleotide-excision repair"/>
    <property type="evidence" value="ECO:0007669"/>
    <property type="project" value="InterPro"/>
</dbReference>
<dbReference type="Proteomes" id="UP000236291">
    <property type="component" value="Unassembled WGS sequence"/>
</dbReference>
<dbReference type="InterPro" id="IPR004583">
    <property type="entry name" value="DNA_repair_Rad4"/>
</dbReference>
<evidence type="ECO:0000313" key="3">
    <source>
        <dbReference type="Proteomes" id="UP000236291"/>
    </source>
</evidence>
<feature type="compositionally biased region" description="Basic and acidic residues" evidence="1">
    <location>
        <begin position="291"/>
        <end position="308"/>
    </location>
</feature>
<protein>
    <submittedName>
        <fullName evidence="2">DNA repair complementing XP-C cells-like protein</fullName>
    </submittedName>
</protein>